<dbReference type="InterPro" id="IPR014710">
    <property type="entry name" value="RmlC-like_jellyroll"/>
</dbReference>
<evidence type="ECO:0000256" key="2">
    <source>
        <dbReference type="ARBA" id="ARBA00023125"/>
    </source>
</evidence>
<dbReference type="PROSITE" id="PS00041">
    <property type="entry name" value="HTH_ARAC_FAMILY_1"/>
    <property type="match status" value="1"/>
</dbReference>
<protein>
    <submittedName>
        <fullName evidence="5">AraC-like DNA-binding protein</fullName>
    </submittedName>
</protein>
<reference evidence="5 6" key="1">
    <citation type="submission" date="2019-03" db="EMBL/GenBank/DDBJ databases">
        <title>Genomic Encyclopedia of Type Strains, Phase IV (KMG-IV): sequencing the most valuable type-strain genomes for metagenomic binning, comparative biology and taxonomic classification.</title>
        <authorList>
            <person name="Goeker M."/>
        </authorList>
    </citation>
    <scope>NUCLEOTIDE SEQUENCE [LARGE SCALE GENOMIC DNA]</scope>
    <source>
        <strain evidence="5 6">DSM 29481</strain>
    </source>
</reference>
<feature type="domain" description="HTH araC/xylS-type" evidence="4">
    <location>
        <begin position="289"/>
        <end position="387"/>
    </location>
</feature>
<evidence type="ECO:0000256" key="1">
    <source>
        <dbReference type="ARBA" id="ARBA00023015"/>
    </source>
</evidence>
<dbReference type="SMART" id="SM00342">
    <property type="entry name" value="HTH_ARAC"/>
    <property type="match status" value="1"/>
</dbReference>
<keyword evidence="2 5" id="KW-0238">DNA-binding</keyword>
<organism evidence="5 6">
    <name type="scientific">Longicatena caecimuris</name>
    <dbReference type="NCBI Taxonomy" id="1796635"/>
    <lineage>
        <taxon>Bacteria</taxon>
        <taxon>Bacillati</taxon>
        <taxon>Bacillota</taxon>
        <taxon>Erysipelotrichia</taxon>
        <taxon>Erysipelotrichales</taxon>
        <taxon>Erysipelotrichaceae</taxon>
        <taxon>Longicatena</taxon>
    </lineage>
</organism>
<dbReference type="Gene3D" id="2.60.120.10">
    <property type="entry name" value="Jelly Rolls"/>
    <property type="match status" value="1"/>
</dbReference>
<dbReference type="Proteomes" id="UP000295773">
    <property type="component" value="Unassembled WGS sequence"/>
</dbReference>
<keyword evidence="1" id="KW-0805">Transcription regulation</keyword>
<dbReference type="PANTHER" id="PTHR43280">
    <property type="entry name" value="ARAC-FAMILY TRANSCRIPTIONAL REGULATOR"/>
    <property type="match status" value="1"/>
</dbReference>
<name>A0A4R3T2M1_9FIRM</name>
<dbReference type="AlphaFoldDB" id="A0A4R3T2M1"/>
<dbReference type="GO" id="GO:0043565">
    <property type="term" value="F:sequence-specific DNA binding"/>
    <property type="evidence" value="ECO:0007669"/>
    <property type="project" value="InterPro"/>
</dbReference>
<dbReference type="Pfam" id="PF02311">
    <property type="entry name" value="AraC_binding"/>
    <property type="match status" value="1"/>
</dbReference>
<dbReference type="InterPro" id="IPR003313">
    <property type="entry name" value="AraC-bd"/>
</dbReference>
<evidence type="ECO:0000313" key="5">
    <source>
        <dbReference type="EMBL" id="TCU54766.1"/>
    </source>
</evidence>
<dbReference type="PROSITE" id="PS01124">
    <property type="entry name" value="HTH_ARAC_FAMILY_2"/>
    <property type="match status" value="1"/>
</dbReference>
<dbReference type="InterPro" id="IPR018060">
    <property type="entry name" value="HTH_AraC"/>
</dbReference>
<dbReference type="InterPro" id="IPR020449">
    <property type="entry name" value="Tscrpt_reg_AraC-type_HTH"/>
</dbReference>
<evidence type="ECO:0000259" key="4">
    <source>
        <dbReference type="PROSITE" id="PS01124"/>
    </source>
</evidence>
<dbReference type="RefSeq" id="WP_008690596.1">
    <property type="nucleotide sequence ID" value="NZ_AP024510.1"/>
</dbReference>
<dbReference type="SUPFAM" id="SSF51215">
    <property type="entry name" value="Regulatory protein AraC"/>
    <property type="match status" value="1"/>
</dbReference>
<proteinExistence type="predicted"/>
<dbReference type="EMBL" id="SMBP01000023">
    <property type="protein sequence ID" value="TCU54766.1"/>
    <property type="molecule type" value="Genomic_DNA"/>
</dbReference>
<evidence type="ECO:0000256" key="3">
    <source>
        <dbReference type="ARBA" id="ARBA00023163"/>
    </source>
</evidence>
<dbReference type="InterPro" id="IPR037923">
    <property type="entry name" value="HTH-like"/>
</dbReference>
<accession>A0A4R3T2M1</accession>
<keyword evidence="6" id="KW-1185">Reference proteome</keyword>
<dbReference type="Gene3D" id="1.10.10.60">
    <property type="entry name" value="Homeodomain-like"/>
    <property type="match status" value="2"/>
</dbReference>
<keyword evidence="3" id="KW-0804">Transcription</keyword>
<evidence type="ECO:0000313" key="6">
    <source>
        <dbReference type="Proteomes" id="UP000295773"/>
    </source>
</evidence>
<dbReference type="GO" id="GO:0003700">
    <property type="term" value="F:DNA-binding transcription factor activity"/>
    <property type="evidence" value="ECO:0007669"/>
    <property type="project" value="InterPro"/>
</dbReference>
<gene>
    <name evidence="5" type="ORF">EDD61_12357</name>
</gene>
<dbReference type="InterPro" id="IPR009057">
    <property type="entry name" value="Homeodomain-like_sf"/>
</dbReference>
<comment type="caution">
    <text evidence="5">The sequence shown here is derived from an EMBL/GenBank/DDBJ whole genome shotgun (WGS) entry which is preliminary data.</text>
</comment>
<dbReference type="InterPro" id="IPR018062">
    <property type="entry name" value="HTH_AraC-typ_CS"/>
</dbReference>
<sequence>MFNKTTSFIFNKYGEIVNDLTRRQSIKMTHSVLKLKDKEFTSYYTYNSDVYVKVLSGIVMLVVSKDEKAEEFERFVIHRFIKIKKGVKFNFITITQTSKVELETDFKAKKTYVKTYDGNPISYEPIIPTFSVKEILGYYYQVRNASYTFPGEQHNYWELTFIDNGELATTVDDEEYRLDEMDLILYAPGQFHTQKTGDAQSCSYLTILFDMDIPDSYLITNRVYHAHRDIHNALNNFIKVSNNEMLYDSELMICYIKELLIKILQYDFLSSSPVASTPMQQRFENELLNEIVIYINDTIYEQLTIEEICNRFSISRSSLQTLFKNNLGTAPKQYISDLKLKKSKLLIKESVYTISEISSMLGFTSIHYFSRKFKQQFGITPTDYAKTIYN</sequence>
<dbReference type="SUPFAM" id="SSF46689">
    <property type="entry name" value="Homeodomain-like"/>
    <property type="match status" value="2"/>
</dbReference>
<dbReference type="PRINTS" id="PR00032">
    <property type="entry name" value="HTHARAC"/>
</dbReference>
<dbReference type="Pfam" id="PF12833">
    <property type="entry name" value="HTH_18"/>
    <property type="match status" value="1"/>
</dbReference>
<dbReference type="PANTHER" id="PTHR43280:SF2">
    <property type="entry name" value="HTH-TYPE TRANSCRIPTIONAL REGULATOR EXSA"/>
    <property type="match status" value="1"/>
</dbReference>
<dbReference type="GeneID" id="73796824"/>